<dbReference type="EC" id="2.7.13.3" evidence="2"/>
<dbReference type="Proteomes" id="UP000006860">
    <property type="component" value="Chromosome"/>
</dbReference>
<dbReference type="Pfam" id="PF08448">
    <property type="entry name" value="PAS_4"/>
    <property type="match status" value="1"/>
</dbReference>
<dbReference type="InterPro" id="IPR004358">
    <property type="entry name" value="Sig_transdc_His_kin-like_C"/>
</dbReference>
<dbReference type="eggNOG" id="COG3829">
    <property type="taxonomic scope" value="Bacteria"/>
</dbReference>
<sequence>MFGSLFCSAELTFLDRACHWLNSHFAASSTELLAPEVPAFFSLSADTEHLITLTQWPNCGTAENDHSALGLTSPETAVDESTCCSLTLGDRIHDSDVCRYQHEGDRLTLFLGASAEEMSPRYRLNVQATCGRCAEGKWQELFRSEYLRLVLKRSRIELDRYLESRRQTSELSTLKSAISCVPGLVFAKDMDLRYVVVNNVLCDYNEKTADEICGKRFEDLSIGDSASTIDATDRLATSGQHVSKVHELTYARGTRTFRGQKSPILDNDGKQIGICGVYHDITDLREAETRLQQANAFQAAVIEKASEGVVVVRLLDDGRRLSVLVWNRRLTEITGVEAADPRLPERIGSLFTDNRIAAMRALARVYRGHHLEQEEWSFAHPDGEERIAVVSSASIDSDNEAPTVVFFVNDITRRHHIQQTLKENQQRYELATRYSGSCIWEWHASTEAIEHCTLAETLGYHGQPFRTLDEWMAKIHLEDQPHVQQAWRRFLGRETLDFRTRMRMRHASGEWRWIDCQGRFLNSDPLSKIVIGTDRDITDQMASSFRMQELQDEMQKLSRLTTVSEMAATLAHEITQPVTAIRSYAAAARTLLEQGISLNNEGDIRRYVAKVEENAKNATEMMHVVRSLCSPAAMELSWNLLGDIADKALEVCNSELRKQQIEVRRVSEADDQRVHVSASLIVHVLMNLISNSCDALAEKPARERMITLATAFEDEKPVLLLSDNGPGISRGIRDSLFQPFVTTKTNGMGVGLAICKRIMDAHNGEILVRDHADSGVTFCLQFT</sequence>
<keyword evidence="3" id="KW-0597">Phosphoprotein</keyword>
<dbReference type="InterPro" id="IPR052162">
    <property type="entry name" value="Sensor_kinase/Photoreceptor"/>
</dbReference>
<dbReference type="InterPro" id="IPR013655">
    <property type="entry name" value="PAS_fold_3"/>
</dbReference>
<dbReference type="Pfam" id="PF08447">
    <property type="entry name" value="PAS_3"/>
    <property type="match status" value="1"/>
</dbReference>
<evidence type="ECO:0000256" key="4">
    <source>
        <dbReference type="ARBA" id="ARBA00022679"/>
    </source>
</evidence>
<accession>F0SN61</accession>
<keyword evidence="9" id="KW-1185">Reference proteome</keyword>
<dbReference type="PANTHER" id="PTHR43304:SF1">
    <property type="entry name" value="PAC DOMAIN-CONTAINING PROTEIN"/>
    <property type="match status" value="1"/>
</dbReference>
<protein>
    <recommendedName>
        <fullName evidence="2">histidine kinase</fullName>
        <ecNumber evidence="2">2.7.13.3</ecNumber>
    </recommendedName>
</protein>
<dbReference type="CDD" id="cd00082">
    <property type="entry name" value="HisKA"/>
    <property type="match status" value="1"/>
</dbReference>
<dbReference type="GO" id="GO:0000155">
    <property type="term" value="F:phosphorelay sensor kinase activity"/>
    <property type="evidence" value="ECO:0007669"/>
    <property type="project" value="InterPro"/>
</dbReference>
<dbReference type="PRINTS" id="PR00344">
    <property type="entry name" value="BCTRLSENSOR"/>
</dbReference>
<dbReference type="Pfam" id="PF02518">
    <property type="entry name" value="HATPase_c"/>
    <property type="match status" value="1"/>
</dbReference>
<dbReference type="InterPro" id="IPR005467">
    <property type="entry name" value="His_kinase_dom"/>
</dbReference>
<dbReference type="AlphaFoldDB" id="F0SN61"/>
<dbReference type="InterPro" id="IPR001610">
    <property type="entry name" value="PAC"/>
</dbReference>
<evidence type="ECO:0000256" key="1">
    <source>
        <dbReference type="ARBA" id="ARBA00000085"/>
    </source>
</evidence>
<gene>
    <name evidence="8" type="ordered locus">Plabr_3493</name>
</gene>
<dbReference type="InterPro" id="IPR000700">
    <property type="entry name" value="PAS-assoc_C"/>
</dbReference>
<dbReference type="NCBIfam" id="TIGR00229">
    <property type="entry name" value="sensory_box"/>
    <property type="match status" value="1"/>
</dbReference>
<dbReference type="SUPFAM" id="SSF55874">
    <property type="entry name" value="ATPase domain of HSP90 chaperone/DNA topoisomerase II/histidine kinase"/>
    <property type="match status" value="1"/>
</dbReference>
<keyword evidence="4" id="KW-0808">Transferase</keyword>
<dbReference type="Pfam" id="PF13426">
    <property type="entry name" value="PAS_9"/>
    <property type="match status" value="1"/>
</dbReference>
<feature type="domain" description="PAC" evidence="7">
    <location>
        <begin position="241"/>
        <end position="293"/>
    </location>
</feature>
<dbReference type="InterPro" id="IPR003661">
    <property type="entry name" value="HisK_dim/P_dom"/>
</dbReference>
<organism evidence="8 9">
    <name type="scientific">Rubinisphaera brasiliensis (strain ATCC 49424 / DSM 5305 / JCM 21570 / IAM 15109 / NBRC 103401 / IFAM 1448)</name>
    <name type="common">Planctomyces brasiliensis</name>
    <dbReference type="NCBI Taxonomy" id="756272"/>
    <lineage>
        <taxon>Bacteria</taxon>
        <taxon>Pseudomonadati</taxon>
        <taxon>Planctomycetota</taxon>
        <taxon>Planctomycetia</taxon>
        <taxon>Planctomycetales</taxon>
        <taxon>Planctomycetaceae</taxon>
        <taxon>Rubinisphaera</taxon>
    </lineage>
</organism>
<dbReference type="eggNOG" id="COG2202">
    <property type="taxonomic scope" value="Bacteria"/>
</dbReference>
<dbReference type="PROSITE" id="PS50113">
    <property type="entry name" value="PAC"/>
    <property type="match status" value="2"/>
</dbReference>
<dbReference type="KEGG" id="pbs:Plabr_3493"/>
<evidence type="ECO:0000313" key="8">
    <source>
        <dbReference type="EMBL" id="ADY61090.1"/>
    </source>
</evidence>
<dbReference type="InterPro" id="IPR003594">
    <property type="entry name" value="HATPase_dom"/>
</dbReference>
<feature type="domain" description="Histidine kinase" evidence="6">
    <location>
        <begin position="569"/>
        <end position="783"/>
    </location>
</feature>
<dbReference type="Gene3D" id="1.10.287.130">
    <property type="match status" value="1"/>
</dbReference>
<dbReference type="InterPro" id="IPR000014">
    <property type="entry name" value="PAS"/>
</dbReference>
<name>F0SN61_RUBBR</name>
<dbReference type="eggNOG" id="COG5000">
    <property type="taxonomic scope" value="Bacteria"/>
</dbReference>
<keyword evidence="5 8" id="KW-0418">Kinase</keyword>
<dbReference type="InterPro" id="IPR035965">
    <property type="entry name" value="PAS-like_dom_sf"/>
</dbReference>
<dbReference type="InterPro" id="IPR036890">
    <property type="entry name" value="HATPase_C_sf"/>
</dbReference>
<dbReference type="Gene3D" id="3.30.450.20">
    <property type="entry name" value="PAS domain"/>
    <property type="match status" value="3"/>
</dbReference>
<dbReference type="SUPFAM" id="SSF55785">
    <property type="entry name" value="PYP-like sensor domain (PAS domain)"/>
    <property type="match status" value="3"/>
</dbReference>
<evidence type="ECO:0000256" key="5">
    <source>
        <dbReference type="ARBA" id="ARBA00022777"/>
    </source>
</evidence>
<proteinExistence type="predicted"/>
<evidence type="ECO:0000259" key="6">
    <source>
        <dbReference type="PROSITE" id="PS50109"/>
    </source>
</evidence>
<dbReference type="CDD" id="cd00130">
    <property type="entry name" value="PAS"/>
    <property type="match status" value="1"/>
</dbReference>
<dbReference type="SUPFAM" id="SSF47384">
    <property type="entry name" value="Homodimeric domain of signal transducing histidine kinase"/>
    <property type="match status" value="1"/>
</dbReference>
<feature type="domain" description="PAC" evidence="7">
    <location>
        <begin position="372"/>
        <end position="423"/>
    </location>
</feature>
<dbReference type="STRING" id="756272.Plabr_3493"/>
<dbReference type="InterPro" id="IPR013656">
    <property type="entry name" value="PAS_4"/>
</dbReference>
<evidence type="ECO:0000256" key="2">
    <source>
        <dbReference type="ARBA" id="ARBA00012438"/>
    </source>
</evidence>
<dbReference type="SMART" id="SM00086">
    <property type="entry name" value="PAC"/>
    <property type="match status" value="2"/>
</dbReference>
<evidence type="ECO:0000313" key="9">
    <source>
        <dbReference type="Proteomes" id="UP000006860"/>
    </source>
</evidence>
<dbReference type="Gene3D" id="3.30.565.10">
    <property type="entry name" value="Histidine kinase-like ATPase, C-terminal domain"/>
    <property type="match status" value="1"/>
</dbReference>
<evidence type="ECO:0000256" key="3">
    <source>
        <dbReference type="ARBA" id="ARBA00022553"/>
    </source>
</evidence>
<dbReference type="EMBL" id="CP002546">
    <property type="protein sequence ID" value="ADY61090.1"/>
    <property type="molecule type" value="Genomic_DNA"/>
</dbReference>
<dbReference type="InterPro" id="IPR036097">
    <property type="entry name" value="HisK_dim/P_sf"/>
</dbReference>
<dbReference type="PROSITE" id="PS50109">
    <property type="entry name" value="HIS_KIN"/>
    <property type="match status" value="1"/>
</dbReference>
<comment type="catalytic activity">
    <reaction evidence="1">
        <text>ATP + protein L-histidine = ADP + protein N-phospho-L-histidine.</text>
        <dbReference type="EC" id="2.7.13.3"/>
    </reaction>
</comment>
<evidence type="ECO:0000259" key="7">
    <source>
        <dbReference type="PROSITE" id="PS50113"/>
    </source>
</evidence>
<dbReference type="HOGENOM" id="CLU_357835_0_0_0"/>
<reference evidence="9" key="1">
    <citation type="submission" date="2011-02" db="EMBL/GenBank/DDBJ databases">
        <title>The complete genome of Planctomyces brasiliensis DSM 5305.</title>
        <authorList>
            <person name="Lucas S."/>
            <person name="Copeland A."/>
            <person name="Lapidus A."/>
            <person name="Bruce D."/>
            <person name="Goodwin L."/>
            <person name="Pitluck S."/>
            <person name="Kyrpides N."/>
            <person name="Mavromatis K."/>
            <person name="Pagani I."/>
            <person name="Ivanova N."/>
            <person name="Ovchinnikova G."/>
            <person name="Lu M."/>
            <person name="Detter J.C."/>
            <person name="Han C."/>
            <person name="Land M."/>
            <person name="Hauser L."/>
            <person name="Markowitz V."/>
            <person name="Cheng J.-F."/>
            <person name="Hugenholtz P."/>
            <person name="Woyke T."/>
            <person name="Wu D."/>
            <person name="Tindall B."/>
            <person name="Pomrenke H.G."/>
            <person name="Brambilla E."/>
            <person name="Klenk H.-P."/>
            <person name="Eisen J.A."/>
        </authorList>
    </citation>
    <scope>NUCLEOTIDE SEQUENCE [LARGE SCALE GENOMIC DNA]</scope>
    <source>
        <strain evidence="9">ATCC 49424 / DSM 5305 / JCM 21570 / IAM 15109 / NBRC 103401 / IFAM 1448</strain>
    </source>
</reference>
<dbReference type="eggNOG" id="COG4191">
    <property type="taxonomic scope" value="Bacteria"/>
</dbReference>
<dbReference type="SMART" id="SM00387">
    <property type="entry name" value="HATPase_c"/>
    <property type="match status" value="1"/>
</dbReference>
<dbReference type="PANTHER" id="PTHR43304">
    <property type="entry name" value="PHYTOCHROME-LIKE PROTEIN CPH1"/>
    <property type="match status" value="1"/>
</dbReference>